<name>A0ACB8CCY1_DERSI</name>
<accession>A0ACB8CCY1</accession>
<organism evidence="1 2">
    <name type="scientific">Dermacentor silvarum</name>
    <name type="common">Tick</name>
    <dbReference type="NCBI Taxonomy" id="543639"/>
    <lineage>
        <taxon>Eukaryota</taxon>
        <taxon>Metazoa</taxon>
        <taxon>Ecdysozoa</taxon>
        <taxon>Arthropoda</taxon>
        <taxon>Chelicerata</taxon>
        <taxon>Arachnida</taxon>
        <taxon>Acari</taxon>
        <taxon>Parasitiformes</taxon>
        <taxon>Ixodida</taxon>
        <taxon>Ixodoidea</taxon>
        <taxon>Ixodidae</taxon>
        <taxon>Rhipicephalinae</taxon>
        <taxon>Dermacentor</taxon>
    </lineage>
</organism>
<proteinExistence type="predicted"/>
<reference evidence="1" key="1">
    <citation type="submission" date="2020-05" db="EMBL/GenBank/DDBJ databases">
        <title>Large-scale comparative analyses of tick genomes elucidate their genetic diversity and vector capacities.</title>
        <authorList>
            <person name="Jia N."/>
            <person name="Wang J."/>
            <person name="Shi W."/>
            <person name="Du L."/>
            <person name="Sun Y."/>
            <person name="Zhan W."/>
            <person name="Jiang J."/>
            <person name="Wang Q."/>
            <person name="Zhang B."/>
            <person name="Ji P."/>
            <person name="Sakyi L.B."/>
            <person name="Cui X."/>
            <person name="Yuan T."/>
            <person name="Jiang B."/>
            <person name="Yang W."/>
            <person name="Lam T.T.-Y."/>
            <person name="Chang Q."/>
            <person name="Ding S."/>
            <person name="Wang X."/>
            <person name="Zhu J."/>
            <person name="Ruan X."/>
            <person name="Zhao L."/>
            <person name="Wei J."/>
            <person name="Que T."/>
            <person name="Du C."/>
            <person name="Cheng J."/>
            <person name="Dai P."/>
            <person name="Han X."/>
            <person name="Huang E."/>
            <person name="Gao Y."/>
            <person name="Liu J."/>
            <person name="Shao H."/>
            <person name="Ye R."/>
            <person name="Li L."/>
            <person name="Wei W."/>
            <person name="Wang X."/>
            <person name="Wang C."/>
            <person name="Yang T."/>
            <person name="Huo Q."/>
            <person name="Li W."/>
            <person name="Guo W."/>
            <person name="Chen H."/>
            <person name="Zhou L."/>
            <person name="Ni X."/>
            <person name="Tian J."/>
            <person name="Zhou Y."/>
            <person name="Sheng Y."/>
            <person name="Liu T."/>
            <person name="Pan Y."/>
            <person name="Xia L."/>
            <person name="Li J."/>
            <person name="Zhao F."/>
            <person name="Cao W."/>
        </authorList>
    </citation>
    <scope>NUCLEOTIDE SEQUENCE</scope>
    <source>
        <strain evidence="1">Dsil-2018</strain>
    </source>
</reference>
<evidence type="ECO:0000313" key="1">
    <source>
        <dbReference type="EMBL" id="KAH7940633.1"/>
    </source>
</evidence>
<dbReference type="Proteomes" id="UP000821865">
    <property type="component" value="Chromosome 7"/>
</dbReference>
<dbReference type="EMBL" id="CM023476">
    <property type="protein sequence ID" value="KAH7940633.1"/>
    <property type="molecule type" value="Genomic_DNA"/>
</dbReference>
<sequence length="219" mass="23596">MLPRQAAVGFAFLTVLVIGTHQVELKAGCKIETLRACGDDYVPYAYRKAVGCMNSVGTKINACLKGFHSLVQRAVVKAQAKHVIGHACCSYHDALDCLRNALTPCDSAGSIEFATGLLGKVFGETLHLVCGEHTEGSEACKTLPEVPKLGPRDRKIDNYVELLVEVASKLHSEHLLAAISNQLMRLLGQASVNIGGHTIQCIAMSSVRRMELREGTPDV</sequence>
<evidence type="ECO:0000313" key="2">
    <source>
        <dbReference type="Proteomes" id="UP000821865"/>
    </source>
</evidence>
<keyword evidence="2" id="KW-1185">Reference proteome</keyword>
<comment type="caution">
    <text evidence="1">The sequence shown here is derived from an EMBL/GenBank/DDBJ whole genome shotgun (WGS) entry which is preliminary data.</text>
</comment>
<gene>
    <name evidence="1" type="ORF">HPB49_002664</name>
</gene>
<protein>
    <submittedName>
        <fullName evidence="1">Uncharacterized protein</fullName>
    </submittedName>
</protein>